<dbReference type="PANTHER" id="PTHR43863:SF2">
    <property type="entry name" value="MALTASE-GLUCOAMYLASE"/>
    <property type="match status" value="1"/>
</dbReference>
<dbReference type="Gene3D" id="3.20.20.80">
    <property type="entry name" value="Glycosidases"/>
    <property type="match status" value="1"/>
</dbReference>
<dbReference type="SUPFAM" id="SSF74650">
    <property type="entry name" value="Galactose mutarotase-like"/>
    <property type="match status" value="1"/>
</dbReference>
<dbReference type="Pfam" id="PF01055">
    <property type="entry name" value="Glyco_hydro_31_2nd"/>
    <property type="match status" value="1"/>
</dbReference>
<feature type="domain" description="Glycoside hydrolase family 31 TIM barrel" evidence="5">
    <location>
        <begin position="379"/>
        <end position="671"/>
    </location>
</feature>
<evidence type="ECO:0000256" key="1">
    <source>
        <dbReference type="ARBA" id="ARBA00007806"/>
    </source>
</evidence>
<sequence>MLNKQIVITNNFLIMKTIFRFSKHLILTVFSILFTCVVSAQNSNPNDLQQDYADIEAFRISKGDNPSYGGGSEDAIIKKWVNFLWDEGWNRKSSWDIDFKTARKDLLGTNNGKKTNALRVVNEFTNLVYADGSVGNVRNNSWVLKNNLSQLVFENNKVNLKFENANGDNYLLNISFFNDGLIHVTGEELGYFDDKALIPAAVSASETNGKLVITYLSEPILIEFETAPFSMKVYRNGALKFSQKGFNVSESIDNPRGVRVRFDAAQEDEYIGFGERFDRLKHKKSIFSQWCIGMAEALNSGTPETYKPIPFYLNPVNSTGMFYNHGGLVRWDIEAGESGVVDISSIGGLCDYFLFVGDNAYDIYRAYTNVTGRIFEVKDWVHMPWMGHHFGNPLEFNSKPDRLIGEVRGYNENGFTYSAMYAPGISPGSNETLDIYKNEMEPLGVRFGAHLDPMVKNGNINQVILRSDGTPWVSDHAFQSGNNYYDYSLESVINKEFNGSLYKISMLDFGEQAGWDTALRGYPTFSGLESHNLYQHLYHRAAYISEMKKYPDGDWMNFARSGWAGDHAIGGFFAGDTTSSLKDLVSTIRAGINLCASAGVYWGADIGAYKRNPALTKLNYLRWAQFGLFSPLMRTHAHQDKELRPWKYDAETNDAFKAYTWLRASLVPYIHESGLVATSDGIPIMRALPIEFPKDVNAYLDYEYMFGPSLLVAPYVTTNHSRGNVYLPKGTWFNFFTKEKHTGEKTFSQTSPDFTEMPVYVRAPAILPIRIGDNSPVLGKSYFASTGTDLYNAKSVIDAFQIYPLNGAAESVFSYAAVSYENKSSVVTLHINSESLFNKQVHIEVVDVSTVTEVIAGTKTLSSSSSWEDMMVETGRYYYDQASKVLFVNYLNDTALNVPEVRESNTFEIYPNPSSDSLSVKLNATQKGKVQMKIYNTTGALVKSFNYGVNEFSNIEEISLRGLALGLYVLSIEQEGKKHVLKFIKKD</sequence>
<dbReference type="GO" id="GO:0005975">
    <property type="term" value="P:carbohydrate metabolic process"/>
    <property type="evidence" value="ECO:0007669"/>
    <property type="project" value="InterPro"/>
</dbReference>
<dbReference type="SUPFAM" id="SSF51445">
    <property type="entry name" value="(Trans)glycosidases"/>
    <property type="match status" value="1"/>
</dbReference>
<reference evidence="9 12" key="1">
    <citation type="journal article" date="2015" name="Int. J. Syst. Evol. Microbiol.">
        <title>Algibacter amylolyticus sp. nov., isolated from intertidal sediment.</title>
        <authorList>
            <person name="Zhang D.C."/>
            <person name="Wu J."/>
            <person name="Neuner K."/>
            <person name="Yao J."/>
            <person name="Margesin R."/>
        </authorList>
    </citation>
    <scope>NUCLEOTIDE SEQUENCE [LARGE SCALE GENOMIC DNA]</scope>
    <source>
        <strain evidence="9 12">RU-4-M-4</strain>
    </source>
</reference>
<evidence type="ECO:0000313" key="11">
    <source>
        <dbReference type="Proteomes" id="UP000315145"/>
    </source>
</evidence>
<evidence type="ECO:0000313" key="9">
    <source>
        <dbReference type="EMBL" id="KAA5825149.1"/>
    </source>
</evidence>
<keyword evidence="11" id="KW-1185">Reference proteome</keyword>
<dbReference type="EMBL" id="VWRS01000004">
    <property type="protein sequence ID" value="KAA5825149.1"/>
    <property type="molecule type" value="Genomic_DNA"/>
</dbReference>
<evidence type="ECO:0000313" key="12">
    <source>
        <dbReference type="Proteomes" id="UP000322315"/>
    </source>
</evidence>
<dbReference type="InterPro" id="IPR013780">
    <property type="entry name" value="Glyco_hydro_b"/>
</dbReference>
<proteinExistence type="inferred from homology"/>
<evidence type="ECO:0000256" key="4">
    <source>
        <dbReference type="SAM" id="SignalP"/>
    </source>
</evidence>
<evidence type="ECO:0000313" key="10">
    <source>
        <dbReference type="EMBL" id="TSJ77643.1"/>
    </source>
</evidence>
<protein>
    <submittedName>
        <fullName evidence="9">T9SS type A sorting domain-containing protein</fullName>
    </submittedName>
</protein>
<dbReference type="InterPro" id="IPR011013">
    <property type="entry name" value="Gal_mutarotase_sf_dom"/>
</dbReference>
<evidence type="ECO:0000259" key="5">
    <source>
        <dbReference type="Pfam" id="PF01055"/>
    </source>
</evidence>
<dbReference type="CDD" id="cd14752">
    <property type="entry name" value="GH31_N"/>
    <property type="match status" value="1"/>
</dbReference>
<dbReference type="Pfam" id="PF18962">
    <property type="entry name" value="Por_Secre_tail"/>
    <property type="match status" value="1"/>
</dbReference>
<evidence type="ECO:0000259" key="8">
    <source>
        <dbReference type="Pfam" id="PF21365"/>
    </source>
</evidence>
<dbReference type="Gene3D" id="2.60.40.1760">
    <property type="entry name" value="glycosyl hydrolase (family 31)"/>
    <property type="match status" value="1"/>
</dbReference>
<dbReference type="GO" id="GO:0030246">
    <property type="term" value="F:carbohydrate binding"/>
    <property type="evidence" value="ECO:0007669"/>
    <property type="project" value="InterPro"/>
</dbReference>
<evidence type="ECO:0000259" key="7">
    <source>
        <dbReference type="Pfam" id="PF18962"/>
    </source>
</evidence>
<dbReference type="Proteomes" id="UP000322315">
    <property type="component" value="Unassembled WGS sequence"/>
</dbReference>
<comment type="similarity">
    <text evidence="1 3">Belongs to the glycosyl hydrolase 31 family.</text>
</comment>
<dbReference type="OrthoDB" id="176168at2"/>
<dbReference type="InterPro" id="IPR026444">
    <property type="entry name" value="Secre_tail"/>
</dbReference>
<feature type="signal peptide" evidence="4">
    <location>
        <begin position="1"/>
        <end position="40"/>
    </location>
</feature>
<feature type="domain" description="Secretion system C-terminal sorting" evidence="7">
    <location>
        <begin position="909"/>
        <end position="984"/>
    </location>
</feature>
<dbReference type="GO" id="GO:0004553">
    <property type="term" value="F:hydrolase activity, hydrolyzing O-glycosyl compounds"/>
    <property type="evidence" value="ECO:0007669"/>
    <property type="project" value="InterPro"/>
</dbReference>
<gene>
    <name evidence="9" type="ORF">F2B50_08105</name>
    <name evidence="10" type="ORF">FPF71_08105</name>
</gene>
<keyword evidence="3" id="KW-0326">Glycosidase</keyword>
<reference evidence="9" key="3">
    <citation type="submission" date="2019-09" db="EMBL/GenBank/DDBJ databases">
        <authorList>
            <person name="Zhang D.-C."/>
        </authorList>
    </citation>
    <scope>NUCLEOTIDE SEQUENCE</scope>
    <source>
        <strain evidence="9">RU-4-M-4</strain>
    </source>
</reference>
<dbReference type="InterPro" id="IPR000322">
    <property type="entry name" value="Glyco_hydro_31_TIM"/>
</dbReference>
<feature type="chain" id="PRO_5024443392" evidence="4">
    <location>
        <begin position="41"/>
        <end position="987"/>
    </location>
</feature>
<comment type="caution">
    <text evidence="9">The sequence shown here is derived from an EMBL/GenBank/DDBJ whole genome shotgun (WGS) entry which is preliminary data.</text>
</comment>
<dbReference type="Pfam" id="PF13802">
    <property type="entry name" value="Gal_mutarotas_2"/>
    <property type="match status" value="1"/>
</dbReference>
<dbReference type="Proteomes" id="UP000315145">
    <property type="component" value="Unassembled WGS sequence"/>
</dbReference>
<dbReference type="EMBL" id="VMBF01000004">
    <property type="protein sequence ID" value="TSJ77643.1"/>
    <property type="molecule type" value="Genomic_DNA"/>
</dbReference>
<accession>A0A5M7B774</accession>
<dbReference type="InterPro" id="IPR017853">
    <property type="entry name" value="GH"/>
</dbReference>
<dbReference type="Pfam" id="PF21365">
    <property type="entry name" value="Glyco_hydro_31_3rd"/>
    <property type="match status" value="1"/>
</dbReference>
<evidence type="ECO:0000256" key="3">
    <source>
        <dbReference type="RuleBase" id="RU361185"/>
    </source>
</evidence>
<feature type="domain" description="Glycoside hydrolase family 31 N-terminal" evidence="6">
    <location>
        <begin position="172"/>
        <end position="329"/>
    </location>
</feature>
<evidence type="ECO:0000259" key="6">
    <source>
        <dbReference type="Pfam" id="PF13802"/>
    </source>
</evidence>
<dbReference type="InterPro" id="IPR048395">
    <property type="entry name" value="Glyco_hydro_31_C"/>
</dbReference>
<dbReference type="AlphaFoldDB" id="A0A5M7B774"/>
<organism evidence="9 12">
    <name type="scientific">Algibacter amylolyticus</name>
    <dbReference type="NCBI Taxonomy" id="1608400"/>
    <lineage>
        <taxon>Bacteria</taxon>
        <taxon>Pseudomonadati</taxon>
        <taxon>Bacteroidota</taxon>
        <taxon>Flavobacteriia</taxon>
        <taxon>Flavobacteriales</taxon>
        <taxon>Flavobacteriaceae</taxon>
        <taxon>Algibacter</taxon>
    </lineage>
</organism>
<dbReference type="SUPFAM" id="SSF51011">
    <property type="entry name" value="Glycosyl hydrolase domain"/>
    <property type="match status" value="1"/>
</dbReference>
<keyword evidence="3" id="KW-0378">Hydrolase</keyword>
<dbReference type="NCBIfam" id="TIGR04183">
    <property type="entry name" value="Por_Secre_tail"/>
    <property type="match status" value="1"/>
</dbReference>
<name>A0A5M7B774_9FLAO</name>
<dbReference type="PANTHER" id="PTHR43863">
    <property type="entry name" value="HYDROLASE, PUTATIVE (AFU_ORTHOLOGUE AFUA_1G03140)-RELATED"/>
    <property type="match status" value="1"/>
</dbReference>
<feature type="domain" description="Glycosyl hydrolase family 31 C-terminal" evidence="8">
    <location>
        <begin position="681"/>
        <end position="767"/>
    </location>
</feature>
<dbReference type="Gene3D" id="2.60.40.1180">
    <property type="entry name" value="Golgi alpha-mannosidase II"/>
    <property type="match status" value="1"/>
</dbReference>
<dbReference type="InterPro" id="IPR051816">
    <property type="entry name" value="Glycosyl_Hydrolase_31"/>
</dbReference>
<evidence type="ECO:0000256" key="2">
    <source>
        <dbReference type="ARBA" id="ARBA00022729"/>
    </source>
</evidence>
<keyword evidence="2 4" id="KW-0732">Signal</keyword>
<dbReference type="InterPro" id="IPR025887">
    <property type="entry name" value="Glyco_hydro_31_N_dom"/>
</dbReference>
<reference evidence="10 11" key="2">
    <citation type="submission" date="2019-07" db="EMBL/GenBank/DDBJ databases">
        <title>Algibacter marinivivus sp. nov., isolated from the surface of a marine red alga.</title>
        <authorList>
            <person name="Zhong X."/>
            <person name="Xu W."/>
            <person name="Zhang Y."/>
            <person name="Zhang Q."/>
            <person name="Du Z."/>
        </authorList>
    </citation>
    <scope>NUCLEOTIDE SEQUENCE [LARGE SCALE GENOMIC DNA]</scope>
    <source>
        <strain evidence="10 11">RU-4-M-4</strain>
    </source>
</reference>